<dbReference type="GO" id="GO:0003700">
    <property type="term" value="F:DNA-binding transcription factor activity"/>
    <property type="evidence" value="ECO:0007669"/>
    <property type="project" value="InterPro"/>
</dbReference>
<accession>A0A1M6IIR6</accession>
<dbReference type="PIRSF" id="PIRSF006171">
    <property type="entry name" value="RR_citrat_malat"/>
    <property type="match status" value="1"/>
</dbReference>
<evidence type="ECO:0000256" key="7">
    <source>
        <dbReference type="ARBA" id="ARBA00023159"/>
    </source>
</evidence>
<evidence type="ECO:0000256" key="2">
    <source>
        <dbReference type="ARBA" id="ARBA00022490"/>
    </source>
</evidence>
<dbReference type="InterPro" id="IPR036390">
    <property type="entry name" value="WH_DNA-bd_sf"/>
</dbReference>
<dbReference type="PANTHER" id="PTHR45526:SF1">
    <property type="entry name" value="TRANSCRIPTIONAL REGULATORY PROTEIN DCUR-RELATED"/>
    <property type="match status" value="1"/>
</dbReference>
<keyword evidence="5 9" id="KW-0805">Transcription regulation</keyword>
<dbReference type="InterPro" id="IPR011006">
    <property type="entry name" value="CheY-like_superfamily"/>
</dbReference>
<sequence length="223" mass="25813">MIKVLIVEDDPMVAYLNEKYIKTLPEFEIIGKAANGEEALKVLRDKKCDLVILDVYMPKMDGLEVIGEIRKEFIEVDVIFITAAREHEVIDKALKLGAIDYLVKPFEFERLKESLKKYLVRHEMMRNKGQIDQKDIDLLTKVDSKIRHSLPKGLQERTLKKVMDVLENNRDSYLSADEVAELAGISRVTVRRYLEYQESVGVLKCETKYGTVGRPSYVYKIIR</sequence>
<evidence type="ECO:0000256" key="9">
    <source>
        <dbReference type="PIRNR" id="PIRNR006171"/>
    </source>
</evidence>
<dbReference type="InterPro" id="IPR036388">
    <property type="entry name" value="WH-like_DNA-bd_sf"/>
</dbReference>
<dbReference type="PANTHER" id="PTHR45526">
    <property type="entry name" value="TRANSCRIPTIONAL REGULATORY PROTEIN DPIA"/>
    <property type="match status" value="1"/>
</dbReference>
<evidence type="ECO:0000313" key="13">
    <source>
        <dbReference type="Proteomes" id="UP000184052"/>
    </source>
</evidence>
<dbReference type="GO" id="GO:0000156">
    <property type="term" value="F:phosphorelay response regulator activity"/>
    <property type="evidence" value="ECO:0007669"/>
    <property type="project" value="TreeGrafter"/>
</dbReference>
<keyword evidence="13" id="KW-1185">Reference proteome</keyword>
<keyword evidence="2 9" id="KW-0963">Cytoplasm</keyword>
<dbReference type="SUPFAM" id="SSF46785">
    <property type="entry name" value="Winged helix' DNA-binding domain"/>
    <property type="match status" value="1"/>
</dbReference>
<dbReference type="CDD" id="cd19925">
    <property type="entry name" value="REC_citrate_TCS"/>
    <property type="match status" value="1"/>
</dbReference>
<gene>
    <name evidence="12" type="ORF">SAMN02745751_02345</name>
</gene>
<protein>
    <recommendedName>
        <fullName evidence="9">Transcriptional regulatory protein</fullName>
    </recommendedName>
</protein>
<dbReference type="Gene3D" id="1.10.10.10">
    <property type="entry name" value="Winged helix-like DNA-binding domain superfamily/Winged helix DNA-binding domain"/>
    <property type="match status" value="1"/>
</dbReference>
<dbReference type="Pfam" id="PF00072">
    <property type="entry name" value="Response_reg"/>
    <property type="match status" value="1"/>
</dbReference>
<proteinExistence type="predicted"/>
<dbReference type="AlphaFoldDB" id="A0A1M6IIR6"/>
<evidence type="ECO:0000256" key="10">
    <source>
        <dbReference type="PROSITE-ProRule" id="PRU00169"/>
    </source>
</evidence>
<dbReference type="RefSeq" id="WP_073049766.1">
    <property type="nucleotide sequence ID" value="NZ_FQZL01000017.1"/>
</dbReference>
<keyword evidence="6 9" id="KW-0238">DNA-binding</keyword>
<dbReference type="OrthoDB" id="9779069at2"/>
<dbReference type="STRING" id="1121476.SAMN02745751_02345"/>
<feature type="modified residue" description="4-aspartylphosphate" evidence="10">
    <location>
        <position position="54"/>
    </location>
</feature>
<dbReference type="InterPro" id="IPR001789">
    <property type="entry name" value="Sig_transdc_resp-reg_receiver"/>
</dbReference>
<keyword evidence="4 9" id="KW-0902">Two-component regulatory system</keyword>
<dbReference type="Gene3D" id="3.40.50.2300">
    <property type="match status" value="1"/>
</dbReference>
<comment type="subcellular location">
    <subcellularLocation>
        <location evidence="1 9">Cytoplasm</location>
    </subcellularLocation>
</comment>
<evidence type="ECO:0000256" key="3">
    <source>
        <dbReference type="ARBA" id="ARBA00022553"/>
    </source>
</evidence>
<organism evidence="12 13">
    <name type="scientific">Dethiosulfatibacter aminovorans DSM 17477</name>
    <dbReference type="NCBI Taxonomy" id="1121476"/>
    <lineage>
        <taxon>Bacteria</taxon>
        <taxon>Bacillati</taxon>
        <taxon>Bacillota</taxon>
        <taxon>Tissierellia</taxon>
        <taxon>Dethiosulfatibacter</taxon>
    </lineage>
</organism>
<dbReference type="Proteomes" id="UP000184052">
    <property type="component" value="Unassembled WGS sequence"/>
</dbReference>
<dbReference type="Pfam" id="PF20714">
    <property type="entry name" value="HTH_64"/>
    <property type="match status" value="1"/>
</dbReference>
<evidence type="ECO:0000256" key="4">
    <source>
        <dbReference type="ARBA" id="ARBA00023012"/>
    </source>
</evidence>
<dbReference type="InterPro" id="IPR051271">
    <property type="entry name" value="2C-system_Tx_regulators"/>
</dbReference>
<evidence type="ECO:0000256" key="6">
    <source>
        <dbReference type="ARBA" id="ARBA00023125"/>
    </source>
</evidence>
<evidence type="ECO:0000259" key="11">
    <source>
        <dbReference type="PROSITE" id="PS50110"/>
    </source>
</evidence>
<keyword evidence="7 9" id="KW-0010">Activator</keyword>
<keyword evidence="8 9" id="KW-0804">Transcription</keyword>
<dbReference type="EMBL" id="FQZL01000017">
    <property type="protein sequence ID" value="SHJ34297.1"/>
    <property type="molecule type" value="Genomic_DNA"/>
</dbReference>
<dbReference type="SUPFAM" id="SSF52172">
    <property type="entry name" value="CheY-like"/>
    <property type="match status" value="1"/>
</dbReference>
<feature type="domain" description="Response regulatory" evidence="11">
    <location>
        <begin position="3"/>
        <end position="119"/>
    </location>
</feature>
<evidence type="ECO:0000256" key="5">
    <source>
        <dbReference type="ARBA" id="ARBA00023015"/>
    </source>
</evidence>
<dbReference type="SMART" id="SM00448">
    <property type="entry name" value="REC"/>
    <property type="match status" value="1"/>
</dbReference>
<evidence type="ECO:0000256" key="1">
    <source>
        <dbReference type="ARBA" id="ARBA00004496"/>
    </source>
</evidence>
<dbReference type="PROSITE" id="PS50110">
    <property type="entry name" value="RESPONSE_REGULATORY"/>
    <property type="match status" value="1"/>
</dbReference>
<evidence type="ECO:0000256" key="8">
    <source>
        <dbReference type="ARBA" id="ARBA00023163"/>
    </source>
</evidence>
<dbReference type="GO" id="GO:0003677">
    <property type="term" value="F:DNA binding"/>
    <property type="evidence" value="ECO:0007669"/>
    <property type="project" value="UniProtKB-KW"/>
</dbReference>
<dbReference type="InterPro" id="IPR024187">
    <property type="entry name" value="Sig_transdc_resp-reg_cit/mal"/>
</dbReference>
<dbReference type="InterPro" id="IPR048714">
    <property type="entry name" value="DpiA-like_HTH"/>
</dbReference>
<dbReference type="GO" id="GO:0005737">
    <property type="term" value="C:cytoplasm"/>
    <property type="evidence" value="ECO:0007669"/>
    <property type="project" value="UniProtKB-SubCell"/>
</dbReference>
<reference evidence="12 13" key="1">
    <citation type="submission" date="2016-11" db="EMBL/GenBank/DDBJ databases">
        <authorList>
            <person name="Jaros S."/>
            <person name="Januszkiewicz K."/>
            <person name="Wedrychowicz H."/>
        </authorList>
    </citation>
    <scope>NUCLEOTIDE SEQUENCE [LARGE SCALE GENOMIC DNA]</scope>
    <source>
        <strain evidence="12 13">DSM 17477</strain>
    </source>
</reference>
<keyword evidence="3 10" id="KW-0597">Phosphoprotein</keyword>
<name>A0A1M6IIR6_9FIRM</name>
<evidence type="ECO:0000313" key="12">
    <source>
        <dbReference type="EMBL" id="SHJ34297.1"/>
    </source>
</evidence>